<keyword evidence="3" id="KW-0067">ATP-binding</keyword>
<dbReference type="InterPro" id="IPR047854">
    <property type="entry name" value="RFC_lid"/>
</dbReference>
<dbReference type="GO" id="GO:0005663">
    <property type="term" value="C:DNA replication factor C complex"/>
    <property type="evidence" value="ECO:0007669"/>
    <property type="project" value="TreeGrafter"/>
</dbReference>
<reference evidence="5" key="1">
    <citation type="submission" date="2013-08" db="EMBL/GenBank/DDBJ databases">
        <authorList>
            <person name="Mendez C."/>
            <person name="Richter M."/>
            <person name="Ferrer M."/>
            <person name="Sanchez J."/>
        </authorList>
    </citation>
    <scope>NUCLEOTIDE SEQUENCE</scope>
</reference>
<name>T0YPA5_9ZZZZ</name>
<evidence type="ECO:0000313" key="5">
    <source>
        <dbReference type="EMBL" id="EQD34943.1"/>
    </source>
</evidence>
<dbReference type="CDD" id="cd18140">
    <property type="entry name" value="HLD_clamp_RFC"/>
    <property type="match status" value="1"/>
</dbReference>
<comment type="caution">
    <text evidence="5">The sequence shown here is derived from an EMBL/GenBank/DDBJ whole genome shotgun (WGS) entry which is preliminary data.</text>
</comment>
<dbReference type="InterPro" id="IPR008921">
    <property type="entry name" value="DNA_pol3_clamp-load_cplx_C"/>
</dbReference>
<dbReference type="Gene3D" id="3.40.50.300">
    <property type="entry name" value="P-loop containing nucleotide triphosphate hydrolases"/>
    <property type="match status" value="1"/>
</dbReference>
<dbReference type="EMBL" id="AUZZ01009092">
    <property type="protein sequence ID" value="EQD34943.1"/>
    <property type="molecule type" value="Genomic_DNA"/>
</dbReference>
<dbReference type="Pfam" id="PF00004">
    <property type="entry name" value="AAA"/>
    <property type="match status" value="1"/>
</dbReference>
<dbReference type="GO" id="GO:0003689">
    <property type="term" value="F:DNA clamp loader activity"/>
    <property type="evidence" value="ECO:0007669"/>
    <property type="project" value="TreeGrafter"/>
</dbReference>
<dbReference type="PANTHER" id="PTHR11669:SF20">
    <property type="entry name" value="REPLICATION FACTOR C SUBUNIT 4"/>
    <property type="match status" value="1"/>
</dbReference>
<dbReference type="AlphaFoldDB" id="T0YPA5"/>
<keyword evidence="2" id="KW-0547">Nucleotide-binding</keyword>
<organism evidence="5">
    <name type="scientific">mine drainage metagenome</name>
    <dbReference type="NCBI Taxonomy" id="410659"/>
    <lineage>
        <taxon>unclassified sequences</taxon>
        <taxon>metagenomes</taxon>
        <taxon>ecological metagenomes</taxon>
    </lineage>
</organism>
<proteinExistence type="predicted"/>
<dbReference type="GO" id="GO:0006261">
    <property type="term" value="P:DNA-templated DNA replication"/>
    <property type="evidence" value="ECO:0007669"/>
    <property type="project" value="TreeGrafter"/>
</dbReference>
<dbReference type="InterPro" id="IPR003593">
    <property type="entry name" value="AAA+_ATPase"/>
</dbReference>
<dbReference type="FunFam" id="3.40.50.300:FF:000952">
    <property type="entry name" value="Replication factor C subunit 2"/>
    <property type="match status" value="1"/>
</dbReference>
<accession>T0YPA5</accession>
<reference evidence="5" key="2">
    <citation type="journal article" date="2014" name="ISME J.">
        <title>Microbial stratification in low pH oxic and suboxic macroscopic growths along an acid mine drainage.</title>
        <authorList>
            <person name="Mendez-Garcia C."/>
            <person name="Mesa V."/>
            <person name="Sprenger R.R."/>
            <person name="Richter M."/>
            <person name="Diez M.S."/>
            <person name="Solano J."/>
            <person name="Bargiela R."/>
            <person name="Golyshina O.V."/>
            <person name="Manteca A."/>
            <person name="Ramos J.L."/>
            <person name="Gallego J.R."/>
            <person name="Llorente I."/>
            <person name="Martins Dos Santos V.A."/>
            <person name="Jensen O.N."/>
            <person name="Pelaez A.I."/>
            <person name="Sanchez J."/>
            <person name="Ferrer M."/>
        </authorList>
    </citation>
    <scope>NUCLEOTIDE SEQUENCE</scope>
</reference>
<dbReference type="CDD" id="cd00009">
    <property type="entry name" value="AAA"/>
    <property type="match status" value="1"/>
</dbReference>
<dbReference type="SUPFAM" id="SSF48019">
    <property type="entry name" value="post-AAA+ oligomerization domain-like"/>
    <property type="match status" value="1"/>
</dbReference>
<evidence type="ECO:0000256" key="2">
    <source>
        <dbReference type="ARBA" id="ARBA00022741"/>
    </source>
</evidence>
<evidence type="ECO:0000256" key="1">
    <source>
        <dbReference type="ARBA" id="ARBA00022705"/>
    </source>
</evidence>
<sequence length="331" mass="36629">MSTGAGDGSIWVEKYRPHSLAEMVGQAGIVGLLQGYAERRSMPHLLFAGPPGTGKTTAALCLARDLFGSEWRQNFLELNASDERGIDTVRTKIKEYARTSPLGSVGFKLLFLDEADNLTAEAQASLRRVMERFSGSCRFILSCNYSSRIIDPIQSRCAVFRFRSYPPDDLRTALERITRAEHQRVTPAAFEVILTAAAGDLRRATNLLQLSANASQEITEESVQQFATIPLRREVEEMVARALEGDFFGARGRLYALFTERGATGEDILRAIHTYLPDLPADQLSDREKARLVVHLGEVDFRLAQGASERLQLETVLARLATLRTPGGTPL</sequence>
<dbReference type="InterPro" id="IPR050238">
    <property type="entry name" value="DNA_Rep/Repair_Clamp_Loader"/>
</dbReference>
<evidence type="ECO:0000256" key="3">
    <source>
        <dbReference type="ARBA" id="ARBA00022840"/>
    </source>
</evidence>
<gene>
    <name evidence="5" type="ORF">B2A_12603</name>
</gene>
<dbReference type="Gene3D" id="1.10.8.60">
    <property type="match status" value="1"/>
</dbReference>
<dbReference type="Pfam" id="PF08542">
    <property type="entry name" value="Rep_fac_C"/>
    <property type="match status" value="1"/>
</dbReference>
<dbReference type="SUPFAM" id="SSF52540">
    <property type="entry name" value="P-loop containing nucleoside triphosphate hydrolases"/>
    <property type="match status" value="1"/>
</dbReference>
<dbReference type="GO" id="GO:0003677">
    <property type="term" value="F:DNA binding"/>
    <property type="evidence" value="ECO:0007669"/>
    <property type="project" value="InterPro"/>
</dbReference>
<dbReference type="NCBIfam" id="NF001679">
    <property type="entry name" value="PRK00440.1"/>
    <property type="match status" value="1"/>
</dbReference>
<dbReference type="PANTHER" id="PTHR11669">
    <property type="entry name" value="REPLICATION FACTOR C / DNA POLYMERASE III GAMMA-TAU SUBUNIT"/>
    <property type="match status" value="1"/>
</dbReference>
<dbReference type="InterPro" id="IPR027417">
    <property type="entry name" value="P-loop_NTPase"/>
</dbReference>
<dbReference type="InterPro" id="IPR013748">
    <property type="entry name" value="Rep_factorC_C"/>
</dbReference>
<evidence type="ECO:0000259" key="4">
    <source>
        <dbReference type="SMART" id="SM00382"/>
    </source>
</evidence>
<protein>
    <submittedName>
        <fullName evidence="5">Replication factor C small subunit</fullName>
    </submittedName>
</protein>
<dbReference type="GO" id="GO:0016887">
    <property type="term" value="F:ATP hydrolysis activity"/>
    <property type="evidence" value="ECO:0007669"/>
    <property type="project" value="InterPro"/>
</dbReference>
<dbReference type="InterPro" id="IPR003959">
    <property type="entry name" value="ATPase_AAA_core"/>
</dbReference>
<feature type="domain" description="AAA+ ATPase" evidence="4">
    <location>
        <begin position="41"/>
        <end position="170"/>
    </location>
</feature>
<keyword evidence="1" id="KW-0235">DNA replication</keyword>
<dbReference type="SMART" id="SM00382">
    <property type="entry name" value="AAA"/>
    <property type="match status" value="1"/>
</dbReference>
<dbReference type="Gene3D" id="1.20.272.10">
    <property type="match status" value="1"/>
</dbReference>
<dbReference type="GO" id="GO:0006281">
    <property type="term" value="P:DNA repair"/>
    <property type="evidence" value="ECO:0007669"/>
    <property type="project" value="TreeGrafter"/>
</dbReference>
<dbReference type="GO" id="GO:0005524">
    <property type="term" value="F:ATP binding"/>
    <property type="evidence" value="ECO:0007669"/>
    <property type="project" value="UniProtKB-KW"/>
</dbReference>